<reference evidence="3 4" key="1">
    <citation type="submission" date="2024-12" db="EMBL/GenBank/DDBJ databases">
        <authorList>
            <person name="Hu S."/>
        </authorList>
    </citation>
    <scope>NUCLEOTIDE SEQUENCE [LARGE SCALE GENOMIC DNA]</scope>
    <source>
        <strain evidence="3 4">P-25</strain>
    </source>
</reference>
<keyword evidence="1" id="KW-0812">Transmembrane</keyword>
<gene>
    <name evidence="3" type="ORF">E5L68_010595</name>
</gene>
<feature type="domain" description="Archaeal histidine kinase 4TM" evidence="2">
    <location>
        <begin position="14"/>
        <end position="70"/>
    </location>
</feature>
<keyword evidence="4" id="KW-1185">Reference proteome</keyword>
<feature type="transmembrane region" description="Helical" evidence="1">
    <location>
        <begin position="7"/>
        <end position="25"/>
    </location>
</feature>
<dbReference type="Pfam" id="PF16926">
    <property type="entry name" value="HisKA_4TM"/>
    <property type="match status" value="1"/>
</dbReference>
<dbReference type="InterPro" id="IPR031623">
    <property type="entry name" value="HisKA_4TM"/>
</dbReference>
<feature type="transmembrane region" description="Helical" evidence="1">
    <location>
        <begin position="102"/>
        <end position="122"/>
    </location>
</feature>
<evidence type="ECO:0000313" key="4">
    <source>
        <dbReference type="Proteomes" id="UP001517367"/>
    </source>
</evidence>
<keyword evidence="1" id="KW-0472">Membrane</keyword>
<protein>
    <recommendedName>
        <fullName evidence="2">Archaeal histidine kinase 4TM domain-containing protein</fullName>
    </recommendedName>
</protein>
<proteinExistence type="predicted"/>
<dbReference type="EMBL" id="SRMP02000014">
    <property type="protein sequence ID" value="MFN0291844.1"/>
    <property type="molecule type" value="Genomic_DNA"/>
</dbReference>
<evidence type="ECO:0000259" key="2">
    <source>
        <dbReference type="Pfam" id="PF16926"/>
    </source>
</evidence>
<sequence>MNNYIKYILVLLVVTAVAYGGHYLANSALDVNEQWAALDYSLKGLYFFGSFASLIVLIVLITINRIMPRNLGSVFLVVISVKVLAFYAYIYKALNVAEDNFLKYNFIIVFFIFLVFDVFVAFKALNEDEIKA</sequence>
<feature type="transmembrane region" description="Helical" evidence="1">
    <location>
        <begin position="45"/>
        <end position="63"/>
    </location>
</feature>
<keyword evidence="1" id="KW-1133">Transmembrane helix</keyword>
<accession>A0ABW9JHG5</accession>
<name>A0ABW9JHG5_9SPHI</name>
<dbReference type="Proteomes" id="UP001517367">
    <property type="component" value="Unassembled WGS sequence"/>
</dbReference>
<dbReference type="RefSeq" id="WP_138730693.1">
    <property type="nucleotide sequence ID" value="NZ_SRMP02000014.1"/>
</dbReference>
<evidence type="ECO:0000256" key="1">
    <source>
        <dbReference type="SAM" id="Phobius"/>
    </source>
</evidence>
<comment type="caution">
    <text evidence="3">The sequence shown here is derived from an EMBL/GenBank/DDBJ whole genome shotgun (WGS) entry which is preliminary data.</text>
</comment>
<organism evidence="3 4">
    <name type="scientific">Pedobacter helvus</name>
    <dbReference type="NCBI Taxonomy" id="2563444"/>
    <lineage>
        <taxon>Bacteria</taxon>
        <taxon>Pseudomonadati</taxon>
        <taxon>Bacteroidota</taxon>
        <taxon>Sphingobacteriia</taxon>
        <taxon>Sphingobacteriales</taxon>
        <taxon>Sphingobacteriaceae</taxon>
        <taxon>Pedobacter</taxon>
    </lineage>
</organism>
<evidence type="ECO:0000313" key="3">
    <source>
        <dbReference type="EMBL" id="MFN0291844.1"/>
    </source>
</evidence>
<feature type="transmembrane region" description="Helical" evidence="1">
    <location>
        <begin position="70"/>
        <end position="90"/>
    </location>
</feature>